<protein>
    <submittedName>
        <fullName evidence="1">Uncharacterized protein</fullName>
    </submittedName>
</protein>
<reference evidence="1 2" key="1">
    <citation type="submission" date="2023-08" db="EMBL/GenBank/DDBJ databases">
        <title>Microbacterium psychrotolerans sp. nov., a psychrotolerant bacterium isolated from soil in Heilongjiang Province, China.</title>
        <authorList>
            <person name="An P."/>
            <person name="Zhao D."/>
            <person name="Xiang H."/>
        </authorList>
    </citation>
    <scope>NUCLEOTIDE SEQUENCE [LARGE SCALE GENOMIC DNA]</scope>
    <source>
        <strain evidence="1 2">QXD-8</strain>
    </source>
</reference>
<evidence type="ECO:0000313" key="2">
    <source>
        <dbReference type="Proteomes" id="UP001235133"/>
    </source>
</evidence>
<gene>
    <name evidence="1" type="ORF">Q9R08_01200</name>
</gene>
<comment type="caution">
    <text evidence="1">The sequence shown here is derived from an EMBL/GenBank/DDBJ whole genome shotgun (WGS) entry which is preliminary data.</text>
</comment>
<dbReference type="EMBL" id="JAVFWO010000001">
    <property type="protein sequence ID" value="MDQ7876584.1"/>
    <property type="molecule type" value="Genomic_DNA"/>
</dbReference>
<dbReference type="RefSeq" id="WP_308865986.1">
    <property type="nucleotide sequence ID" value="NZ_JAVFWO010000001.1"/>
</dbReference>
<keyword evidence="2" id="KW-1185">Reference proteome</keyword>
<accession>A0ABU0YYB1</accession>
<proteinExistence type="predicted"/>
<dbReference type="Proteomes" id="UP001235133">
    <property type="component" value="Unassembled WGS sequence"/>
</dbReference>
<evidence type="ECO:0000313" key="1">
    <source>
        <dbReference type="EMBL" id="MDQ7876584.1"/>
    </source>
</evidence>
<organism evidence="1 2">
    <name type="scientific">Microbacterium psychrotolerans</name>
    <dbReference type="NCBI Taxonomy" id="3068321"/>
    <lineage>
        <taxon>Bacteria</taxon>
        <taxon>Bacillati</taxon>
        <taxon>Actinomycetota</taxon>
        <taxon>Actinomycetes</taxon>
        <taxon>Micrococcales</taxon>
        <taxon>Microbacteriaceae</taxon>
        <taxon>Microbacterium</taxon>
    </lineage>
</organism>
<name>A0ABU0YYB1_9MICO</name>
<sequence>MTTTPTGETIMLDPAEAEATLYRVAICAFMWHPHKDVDEPGWTITEDLDWCLAPLAGLPTDELADLRTTVQTLITTPTADRQAFIRHLAALSGDTSFDNL</sequence>